<organism evidence="2">
    <name type="scientific">Chlorobium chlorochromatii (strain CaD3)</name>
    <dbReference type="NCBI Taxonomy" id="340177"/>
    <lineage>
        <taxon>Bacteria</taxon>
        <taxon>Pseudomonadati</taxon>
        <taxon>Chlorobiota</taxon>
        <taxon>Chlorobiia</taxon>
        <taxon>Chlorobiales</taxon>
        <taxon>Chlorobiaceae</taxon>
        <taxon>Chlorobium/Pelodictyon group</taxon>
        <taxon>Chlorobium</taxon>
    </lineage>
</organism>
<dbReference type="InterPro" id="IPR009241">
    <property type="entry name" value="HigB-like"/>
</dbReference>
<dbReference type="OrthoDB" id="573082at2"/>
<dbReference type="HOGENOM" id="CLU_2786319_0_0_10"/>
<dbReference type="Pfam" id="PF05973">
    <property type="entry name" value="Gp49"/>
    <property type="match status" value="1"/>
</dbReference>
<evidence type="ECO:0000256" key="1">
    <source>
        <dbReference type="SAM" id="MobiDB-lite"/>
    </source>
</evidence>
<sequence length="68" mass="7941">MVIFPISLSFPRKRESNSLILLGFRRGNETTIIILLSGFQKKSQKTPQQEIDKAERLKKEYFDGKNKQ</sequence>
<dbReference type="EMBL" id="CP000108">
    <property type="protein sequence ID" value="ABB28643.1"/>
    <property type="molecule type" value="Genomic_DNA"/>
</dbReference>
<name>Q3AQT2_CHLCH</name>
<protein>
    <recommendedName>
        <fullName evidence="3">Phage-related protein</fullName>
    </recommendedName>
</protein>
<proteinExistence type="predicted"/>
<dbReference type="AlphaFoldDB" id="Q3AQT2"/>
<dbReference type="KEGG" id="cch:Cag_1385"/>
<gene>
    <name evidence="2" type="ordered locus">Cag_1385</name>
</gene>
<feature type="compositionally biased region" description="Basic and acidic residues" evidence="1">
    <location>
        <begin position="50"/>
        <end position="68"/>
    </location>
</feature>
<evidence type="ECO:0008006" key="3">
    <source>
        <dbReference type="Google" id="ProtNLM"/>
    </source>
</evidence>
<dbReference type="STRING" id="340177.Cag_1385"/>
<evidence type="ECO:0000313" key="2">
    <source>
        <dbReference type="EMBL" id="ABB28643.1"/>
    </source>
</evidence>
<feature type="region of interest" description="Disordered" evidence="1">
    <location>
        <begin position="45"/>
        <end position="68"/>
    </location>
</feature>
<reference evidence="2" key="1">
    <citation type="submission" date="2005-08" db="EMBL/GenBank/DDBJ databases">
        <title>Complete sequence of Chlorobium chlorochromatii CaD3.</title>
        <authorList>
            <person name="Copeland A."/>
            <person name="Lucas S."/>
            <person name="Lapidus A."/>
            <person name="Barry K."/>
            <person name="Detter J.C."/>
            <person name="Glavina T."/>
            <person name="Hammon N."/>
            <person name="Israni S."/>
            <person name="Pitluck S."/>
            <person name="Bryant D."/>
            <person name="Schmutz J."/>
            <person name="Larimer F."/>
            <person name="Land M."/>
            <person name="Kyrpides N."/>
            <person name="Ivanova N."/>
            <person name="Richardson P."/>
        </authorList>
    </citation>
    <scope>NUCLEOTIDE SEQUENCE [LARGE SCALE GENOMIC DNA]</scope>
    <source>
        <strain evidence="2">CaD3</strain>
    </source>
</reference>
<accession>Q3AQT2</accession>